<dbReference type="PROSITE" id="PS51257">
    <property type="entry name" value="PROKAR_LIPOPROTEIN"/>
    <property type="match status" value="1"/>
</dbReference>
<organism evidence="1 2">
    <name type="scientific">Oceanobacillus iheyensis (strain DSM 14371 / CIP 107618 / JCM 11309 / KCTC 3954 / HTE831)</name>
    <dbReference type="NCBI Taxonomy" id="221109"/>
    <lineage>
        <taxon>Bacteria</taxon>
        <taxon>Bacillati</taxon>
        <taxon>Bacillota</taxon>
        <taxon>Bacilli</taxon>
        <taxon>Bacillales</taxon>
        <taxon>Bacillaceae</taxon>
        <taxon>Oceanobacillus</taxon>
    </lineage>
</organism>
<dbReference type="OrthoDB" id="2453115at2"/>
<dbReference type="AlphaFoldDB" id="Q8ERK9"/>
<dbReference type="EMBL" id="BA000028">
    <property type="protein sequence ID" value="BAC13249.1"/>
    <property type="molecule type" value="Genomic_DNA"/>
</dbReference>
<evidence type="ECO:0000313" key="1">
    <source>
        <dbReference type="EMBL" id="BAC13249.1"/>
    </source>
</evidence>
<accession>Q8ERK9</accession>
<protein>
    <submittedName>
        <fullName evidence="1">Hypothetical conserved protein</fullName>
    </submittedName>
</protein>
<dbReference type="PhylomeDB" id="Q8ERK9"/>
<dbReference type="RefSeq" id="WP_011065697.1">
    <property type="nucleotide sequence ID" value="NC_004193.1"/>
</dbReference>
<name>Q8ERK9_OCEIH</name>
<evidence type="ECO:0000313" key="2">
    <source>
        <dbReference type="Proteomes" id="UP000000822"/>
    </source>
</evidence>
<reference evidence="1 2" key="1">
    <citation type="journal article" date="2001" name="FEMS Microbiol. Lett.">
        <title>Oceanobacillus iheyensis gen. nov., sp. nov., a deep-sea extremely halotolerant and alkaliphilic species isolated from a depth of 1050 m on the Iheya Ridge.</title>
        <authorList>
            <person name="Lu J."/>
            <person name="Nogi Y."/>
            <person name="Takami H."/>
        </authorList>
    </citation>
    <scope>NUCLEOTIDE SEQUENCE [LARGE SCALE GENOMIC DNA]</scope>
    <source>
        <strain evidence="2">DSM 14371 / CIP 107618 / JCM 11309 / KCTC 3954 / HTE831</strain>
    </source>
</reference>
<gene>
    <name evidence="1" type="ordered locus">OB1293</name>
</gene>
<sequence length="141" mass="15954">MKKYLWLLVVLLITGGCGINGDQEENLLPSDMNFEDSPDVPALQDEFTREFIQSTEPVREGSFPFLSKSNGFTMDFPEDMVIDEKSHIVGPDNRSETLVIGYKEAINDIFISHTFNYFNAISSPDNSKEQLSQNAGYDIEF</sequence>
<dbReference type="Proteomes" id="UP000000822">
    <property type="component" value="Chromosome"/>
</dbReference>
<reference evidence="1 2" key="2">
    <citation type="journal article" date="2002" name="Nucleic Acids Res.">
        <title>Genome sequence of Oceanobacillus iheyensis isolated from the Iheya Ridge and its unexpected adaptive capabilities to extreme environments.</title>
        <authorList>
            <person name="Takami H."/>
            <person name="Takaki Y."/>
            <person name="Uchiyama I."/>
        </authorList>
    </citation>
    <scope>NUCLEOTIDE SEQUENCE [LARGE SCALE GENOMIC DNA]</scope>
    <source>
        <strain evidence="2">DSM 14371 / CIP 107618 / JCM 11309 / KCTC 3954 / HTE831</strain>
    </source>
</reference>
<dbReference type="KEGG" id="oih:OB1293"/>
<keyword evidence="2" id="KW-1185">Reference proteome</keyword>
<dbReference type="HOGENOM" id="CLU_1823388_0_0_9"/>
<proteinExistence type="predicted"/>